<name>A0A6P8RNR5_GEOSA</name>
<feature type="transmembrane region" description="Helical" evidence="12">
    <location>
        <begin position="254"/>
        <end position="274"/>
    </location>
</feature>
<evidence type="ECO:0000256" key="9">
    <source>
        <dbReference type="ARBA" id="ARBA00049314"/>
    </source>
</evidence>
<dbReference type="Pfam" id="PF01569">
    <property type="entry name" value="PAP2"/>
    <property type="match status" value="1"/>
</dbReference>
<dbReference type="GO" id="GO:0006670">
    <property type="term" value="P:sphingosine metabolic process"/>
    <property type="evidence" value="ECO:0007669"/>
    <property type="project" value="TreeGrafter"/>
</dbReference>
<keyword evidence="5 12" id="KW-1133">Transmembrane helix</keyword>
<dbReference type="InParanoid" id="A0A6P8RNR5"/>
<feature type="transmembrane region" description="Helical" evidence="12">
    <location>
        <begin position="376"/>
        <end position="403"/>
    </location>
</feature>
<evidence type="ECO:0000256" key="11">
    <source>
        <dbReference type="SAM" id="MobiDB-lite"/>
    </source>
</evidence>
<evidence type="ECO:0000256" key="5">
    <source>
        <dbReference type="ARBA" id="ARBA00022989"/>
    </source>
</evidence>
<dbReference type="Gene3D" id="1.20.144.10">
    <property type="entry name" value="Phosphatidic acid phosphatase type 2/haloperoxidase"/>
    <property type="match status" value="1"/>
</dbReference>
<accession>A0A6P8RNR5</accession>
<evidence type="ECO:0000256" key="2">
    <source>
        <dbReference type="ARBA" id="ARBA00022692"/>
    </source>
</evidence>
<evidence type="ECO:0000256" key="1">
    <source>
        <dbReference type="ARBA" id="ARBA00004477"/>
    </source>
</evidence>
<dbReference type="KEGG" id="gsh:117363353"/>
<evidence type="ECO:0000256" key="6">
    <source>
        <dbReference type="ARBA" id="ARBA00023098"/>
    </source>
</evidence>
<keyword evidence="4" id="KW-0256">Endoplasmic reticulum</keyword>
<dbReference type="GO" id="GO:0005789">
    <property type="term" value="C:endoplasmic reticulum membrane"/>
    <property type="evidence" value="ECO:0007669"/>
    <property type="project" value="UniProtKB-SubCell"/>
</dbReference>
<evidence type="ECO:0000256" key="12">
    <source>
        <dbReference type="SAM" id="Phobius"/>
    </source>
</evidence>
<comment type="catalytic activity">
    <reaction evidence="10">
        <text>sphinganine 1-phosphate + H2O = sphinganine + phosphate</text>
        <dbReference type="Rhea" id="RHEA:27514"/>
        <dbReference type="ChEBI" id="CHEBI:15377"/>
        <dbReference type="ChEBI" id="CHEBI:43474"/>
        <dbReference type="ChEBI" id="CHEBI:57817"/>
        <dbReference type="ChEBI" id="CHEBI:57939"/>
    </reaction>
    <physiologicalReaction direction="left-to-right" evidence="10">
        <dbReference type="Rhea" id="RHEA:27515"/>
    </physiologicalReaction>
</comment>
<keyword evidence="14" id="KW-1185">Reference proteome</keyword>
<evidence type="ECO:0000256" key="10">
    <source>
        <dbReference type="ARBA" id="ARBA00050249"/>
    </source>
</evidence>
<comment type="catalytic activity">
    <reaction evidence="9">
        <text>sphing-4-enine 1-phosphate + H2O = sphing-4-enine + phosphate</text>
        <dbReference type="Rhea" id="RHEA:27518"/>
        <dbReference type="ChEBI" id="CHEBI:15377"/>
        <dbReference type="ChEBI" id="CHEBI:43474"/>
        <dbReference type="ChEBI" id="CHEBI:57756"/>
        <dbReference type="ChEBI" id="CHEBI:60119"/>
    </reaction>
    <physiologicalReaction direction="left-to-right" evidence="9">
        <dbReference type="Rhea" id="RHEA:27519"/>
    </physiologicalReaction>
</comment>
<organism evidence="14 15">
    <name type="scientific">Geotrypetes seraphini</name>
    <name type="common">Gaboon caecilian</name>
    <name type="synonym">Caecilia seraphini</name>
    <dbReference type="NCBI Taxonomy" id="260995"/>
    <lineage>
        <taxon>Eukaryota</taxon>
        <taxon>Metazoa</taxon>
        <taxon>Chordata</taxon>
        <taxon>Craniata</taxon>
        <taxon>Vertebrata</taxon>
        <taxon>Euteleostomi</taxon>
        <taxon>Amphibia</taxon>
        <taxon>Gymnophiona</taxon>
        <taxon>Geotrypetes</taxon>
    </lineage>
</organism>
<feature type="transmembrane region" description="Helical" evidence="12">
    <location>
        <begin position="314"/>
        <end position="333"/>
    </location>
</feature>
<keyword evidence="7 12" id="KW-0472">Membrane</keyword>
<dbReference type="PANTHER" id="PTHR14969">
    <property type="entry name" value="SPHINGOSINE-1-PHOSPHATE PHOSPHOHYDROLASE"/>
    <property type="match status" value="1"/>
</dbReference>
<evidence type="ECO:0000256" key="4">
    <source>
        <dbReference type="ARBA" id="ARBA00022824"/>
    </source>
</evidence>
<feature type="transmembrane region" description="Helical" evidence="12">
    <location>
        <begin position="281"/>
        <end position="302"/>
    </location>
</feature>
<keyword evidence="2 12" id="KW-0812">Transmembrane</keyword>
<dbReference type="GeneID" id="117363353"/>
<comment type="similarity">
    <text evidence="8">Belongs to the type 2 lipid phosphate phosphatase family.</text>
</comment>
<dbReference type="SUPFAM" id="SSF48317">
    <property type="entry name" value="Acid phosphatase/Vanadium-dependent haloperoxidase"/>
    <property type="match status" value="1"/>
</dbReference>
<feature type="domain" description="Phosphatidic acid phosphatase type 2/haloperoxidase" evidence="13">
    <location>
        <begin position="183"/>
        <end position="299"/>
    </location>
</feature>
<dbReference type="InterPro" id="IPR000326">
    <property type="entry name" value="PAP2/HPO"/>
</dbReference>
<protein>
    <submittedName>
        <fullName evidence="15">Sphingosine-1-phosphate phosphatase 1-like isoform X1</fullName>
    </submittedName>
</protein>
<dbReference type="RefSeq" id="XP_033806806.1">
    <property type="nucleotide sequence ID" value="XM_033950915.1"/>
</dbReference>
<sequence>MAQNARLLQWFDFLQDPKKVAGFQRLCGVEGIFAATAESASKRPLSNGSCSSRRRAGAEGESQGLRCKGHAAAPDLELKADCCERLSNGMVPPPDPVRRRKGGGEGPPLPAASESSLPREQRAEQERSKKPERRNSLTGEIGQEFAIRNKFFYYLFSFGTELGNELFYISFFPFWIWNVDADVGRKLIVIWVLVMYLGQCAKDIIRWPRPSSPPVIKLEVFYNSEYSMPSTHAMSGTAIPVSLLLLTYSRWQYSFVFGLFLAVVWCSLVCFSRVYLGMHSILDVIAGFLCAILIMVFFYPVLELIDNFNLTYKYAPLIIIGLHLAMGIFSFTLDTWSTSRGDTAQILGSGAGIACGSHVNYMLGIMSDPLPDALPFIPPVITVTLVGKALLRFLIGVVILLMVRAVMKKLTIPLACKIFCIPCDDIRKARQCMKVELPYRYITYGMVGFSVMFVVPFLFRSIGL</sequence>
<dbReference type="Proteomes" id="UP000515159">
    <property type="component" value="Chromosome 7"/>
</dbReference>
<proteinExistence type="inferred from homology"/>
<dbReference type="FunFam" id="1.20.144.10:FF:000011">
    <property type="entry name" value="sphingosine-1-phosphate phosphatase 1"/>
    <property type="match status" value="1"/>
</dbReference>
<evidence type="ECO:0000313" key="15">
    <source>
        <dbReference type="RefSeq" id="XP_033806806.1"/>
    </source>
</evidence>
<reference evidence="15" key="1">
    <citation type="submission" date="2025-08" db="UniProtKB">
        <authorList>
            <consortium name="RefSeq"/>
        </authorList>
    </citation>
    <scope>IDENTIFICATION</scope>
</reference>
<dbReference type="GO" id="GO:0042392">
    <property type="term" value="F:sphingosine-1-phosphate phosphatase activity"/>
    <property type="evidence" value="ECO:0007669"/>
    <property type="project" value="TreeGrafter"/>
</dbReference>
<feature type="transmembrane region" description="Helical" evidence="12">
    <location>
        <begin position="345"/>
        <end position="364"/>
    </location>
</feature>
<evidence type="ECO:0000256" key="7">
    <source>
        <dbReference type="ARBA" id="ARBA00023136"/>
    </source>
</evidence>
<dbReference type="OrthoDB" id="301434at2759"/>
<evidence type="ECO:0000313" key="14">
    <source>
        <dbReference type="Proteomes" id="UP000515159"/>
    </source>
</evidence>
<feature type="region of interest" description="Disordered" evidence="11">
    <location>
        <begin position="40"/>
        <end position="65"/>
    </location>
</feature>
<dbReference type="SMART" id="SM00014">
    <property type="entry name" value="acidPPc"/>
    <property type="match status" value="1"/>
</dbReference>
<evidence type="ECO:0000256" key="3">
    <source>
        <dbReference type="ARBA" id="ARBA00022801"/>
    </source>
</evidence>
<dbReference type="AlphaFoldDB" id="A0A6P8RNR5"/>
<dbReference type="PANTHER" id="PTHR14969:SF45">
    <property type="entry name" value="SPHINGOSINE-1-PHOSPHATE PHOSPHATASE 1"/>
    <property type="match status" value="1"/>
</dbReference>
<evidence type="ECO:0000256" key="8">
    <source>
        <dbReference type="ARBA" id="ARBA00038324"/>
    </source>
</evidence>
<comment type="subcellular location">
    <subcellularLocation>
        <location evidence="1">Endoplasmic reticulum membrane</location>
        <topology evidence="1">Multi-pass membrane protein</topology>
    </subcellularLocation>
</comment>
<keyword evidence="6" id="KW-0443">Lipid metabolism</keyword>
<gene>
    <name evidence="15" type="primary">LOC117363353</name>
</gene>
<dbReference type="CDD" id="cd03388">
    <property type="entry name" value="PAP2_SPPase1"/>
    <property type="match status" value="1"/>
</dbReference>
<evidence type="ECO:0000259" key="13">
    <source>
        <dbReference type="SMART" id="SM00014"/>
    </source>
</evidence>
<keyword evidence="3" id="KW-0378">Hydrolase</keyword>
<dbReference type="InterPro" id="IPR036938">
    <property type="entry name" value="PAP2/HPO_sf"/>
</dbReference>
<dbReference type="FunCoup" id="A0A6P8RNR5">
    <property type="interactions" value="1055"/>
</dbReference>
<feature type="transmembrane region" description="Helical" evidence="12">
    <location>
        <begin position="437"/>
        <end position="459"/>
    </location>
</feature>
<feature type="compositionally biased region" description="Basic and acidic residues" evidence="11">
    <location>
        <begin position="117"/>
        <end position="135"/>
    </location>
</feature>
<feature type="region of interest" description="Disordered" evidence="11">
    <location>
        <begin position="87"/>
        <end position="136"/>
    </location>
</feature>
<feature type="transmembrane region" description="Helical" evidence="12">
    <location>
        <begin position="151"/>
        <end position="176"/>
    </location>
</feature>